<organism evidence="4 5">
    <name type="scientific">Brachybacterium kimchii</name>
    <dbReference type="NCBI Taxonomy" id="2942909"/>
    <lineage>
        <taxon>Bacteria</taxon>
        <taxon>Bacillati</taxon>
        <taxon>Actinomycetota</taxon>
        <taxon>Actinomycetes</taxon>
        <taxon>Micrococcales</taxon>
        <taxon>Dermabacteraceae</taxon>
        <taxon>Brachybacterium</taxon>
    </lineage>
</organism>
<dbReference type="PANTHER" id="PTHR12143">
    <property type="entry name" value="PEPTIDE N-GLYCANASE PNGASE -RELATED"/>
    <property type="match status" value="1"/>
</dbReference>
<evidence type="ECO:0000313" key="5">
    <source>
        <dbReference type="Proteomes" id="UP001055868"/>
    </source>
</evidence>
<dbReference type="Gene3D" id="1.20.1050.60">
    <property type="entry name" value="alpha-1,2-mannosidase"/>
    <property type="match status" value="1"/>
</dbReference>
<name>A0ABY4N4L5_9MICO</name>
<dbReference type="InterPro" id="IPR014718">
    <property type="entry name" value="GH-type_carb-bd"/>
</dbReference>
<accession>A0ABY4N4L5</accession>
<protein>
    <submittedName>
        <fullName evidence="4">Glycoside hydrolase family 92 protein</fullName>
    </submittedName>
</protein>
<dbReference type="SUPFAM" id="SSF48208">
    <property type="entry name" value="Six-hairpin glycosidases"/>
    <property type="match status" value="1"/>
</dbReference>
<feature type="region of interest" description="Disordered" evidence="1">
    <location>
        <begin position="926"/>
        <end position="951"/>
    </location>
</feature>
<dbReference type="RefSeq" id="WP_249478699.1">
    <property type="nucleotide sequence ID" value="NZ_CP097218.1"/>
</dbReference>
<keyword evidence="4" id="KW-0378">Hydrolase</keyword>
<dbReference type="InterPro" id="IPR012939">
    <property type="entry name" value="Glyco_hydro_92"/>
</dbReference>
<dbReference type="PANTHER" id="PTHR12143:SF43">
    <property type="entry name" value="PUTATIVE-RELATED"/>
    <property type="match status" value="1"/>
</dbReference>
<dbReference type="EMBL" id="CP097218">
    <property type="protein sequence ID" value="UQN29502.1"/>
    <property type="molecule type" value="Genomic_DNA"/>
</dbReference>
<dbReference type="InterPro" id="IPR050883">
    <property type="entry name" value="PNGase"/>
</dbReference>
<keyword evidence="5" id="KW-1185">Reference proteome</keyword>
<feature type="domain" description="Glycosyl hydrolase family 92" evidence="2">
    <location>
        <begin position="411"/>
        <end position="922"/>
    </location>
</feature>
<dbReference type="GO" id="GO:0016787">
    <property type="term" value="F:hydrolase activity"/>
    <property type="evidence" value="ECO:0007669"/>
    <property type="project" value="UniProtKB-KW"/>
</dbReference>
<dbReference type="InterPro" id="IPR041371">
    <property type="entry name" value="GH92_N"/>
</dbReference>
<feature type="region of interest" description="Disordered" evidence="1">
    <location>
        <begin position="471"/>
        <end position="494"/>
    </location>
</feature>
<dbReference type="Gene3D" id="1.20.1610.10">
    <property type="entry name" value="alpha-1,2-mannosidases domains"/>
    <property type="match status" value="1"/>
</dbReference>
<sequence length="1110" mass="120375">MILTPGGGPVGGPTSRDAAGLLAPEAVRAQFPAGERSEAPFPFTDRALDPVLHVVAPGERLHVFVYPELDDALTWGATHVAVDLELSDGTRLSELGAPDQYGTPIDAAAQGAAKILYADQWNDVQVDLAPAVGRTIVGVLVVADPPAGAGAGAALTAWFDPPRIEPIPTDPPVDDPVAWVDTRRGTNASGDFSRGNNLPITAWPNGFAFFTPMTDARSLRWPYQYQRANDAQNRPRLQGLAVSHQPSPWMGDRNQLIMMPLTGSDATPAGRSRAFTHEDETARPDLYAVALEDGTRLRLAPSDHGAVLEVTFPEAGRRRGLLLEGADESTRLDLAGAVFDGTFAGWVDNGTDGEERSAGRSRMFVAGTLDPLPEHVGPAGGDFASARVATFADDVRTVTVRLATSFIGVEQARHTLDLELAGRDLRTIQRAAHAAWTERLGVIGVEGATAPQRRTLYGSLYRLNLYPNSQHENTGSARDPRPMHASPVAPTRGEVTDTRTNAQVIAGELFVNHGFWDTYRTCWPAFALLYPQLAPRLVDGFVQHYREGGWIPRWSSPGYADCMTGTSSDVAFADAQVKGVALRDPLATYEAGLRNATVASPDPLVGRKGAERAMFTGYVDTDTPESVSWTLEAHINDQGLARQARLLAEAPEISEASADSGSHGLSEQRRRALREEADYLEARSAGYALLFDPAIGFFQGRRSDGAFAQSPEQFDPRDWGGDFTETDGWNFAFHVPHDGAGLAALYGGREQLRAKLEEFFATPETGRRPGTYGGVIHEMHEARAVRMGQFGMSNQPSHHIPFLFHHAGAPHRAQEVVREVHRRLFTGEQIGQGYPGDEDNGEMSAWWLLTALGLYPLQLGTDVYHLVAPLFDVAHVRPLGGEEFTIRVEDQAMDHPYIQAVRREGTLRSTSFLRHGDLRGEIRVQLGAEPGPSDAPPDSPTPPGEAPRPLVDLLARDPEDPLLDDDSRTETVLEPVDGEIIIDLPLTAPSPGRPFPRFLTLTSGAHEGQDPSSWRLEVCEDDEKPGTEEASADAPGDGDARASAAWRVVDERSGETFRWRRQTRPFALPDVRGADGSPLSGPVRFRLVLTGARSPIALAQIELLAPAPLR</sequence>
<dbReference type="Proteomes" id="UP001055868">
    <property type="component" value="Chromosome"/>
</dbReference>
<evidence type="ECO:0000256" key="1">
    <source>
        <dbReference type="SAM" id="MobiDB-lite"/>
    </source>
</evidence>
<dbReference type="Pfam" id="PF07971">
    <property type="entry name" value="Glyco_hydro_92"/>
    <property type="match status" value="1"/>
</dbReference>
<dbReference type="InterPro" id="IPR008928">
    <property type="entry name" value="6-hairpin_glycosidase_sf"/>
</dbReference>
<proteinExistence type="predicted"/>
<evidence type="ECO:0000259" key="2">
    <source>
        <dbReference type="Pfam" id="PF07971"/>
    </source>
</evidence>
<dbReference type="Gene3D" id="3.30.2080.10">
    <property type="entry name" value="GH92 mannosidase domain"/>
    <property type="match status" value="1"/>
</dbReference>
<feature type="compositionally biased region" description="Pro residues" evidence="1">
    <location>
        <begin position="933"/>
        <end position="946"/>
    </location>
</feature>
<evidence type="ECO:0000259" key="3">
    <source>
        <dbReference type="Pfam" id="PF17678"/>
    </source>
</evidence>
<feature type="region of interest" description="Disordered" evidence="1">
    <location>
        <begin position="1020"/>
        <end position="1042"/>
    </location>
</feature>
<evidence type="ECO:0000313" key="4">
    <source>
        <dbReference type="EMBL" id="UQN29502.1"/>
    </source>
</evidence>
<gene>
    <name evidence="4" type="ORF">M4486_17990</name>
</gene>
<feature type="domain" description="Glycosyl hydrolase family 92 N-terminal" evidence="3">
    <location>
        <begin position="179"/>
        <end position="377"/>
    </location>
</feature>
<reference evidence="4" key="1">
    <citation type="submission" date="2022-05" db="EMBL/GenBank/DDBJ databases">
        <title>Genomic analysis of Brachybacterium sp. CBA3104.</title>
        <authorList>
            <person name="Roh S.W."/>
            <person name="Kim Y.B."/>
            <person name="Kim Y."/>
        </authorList>
    </citation>
    <scope>NUCLEOTIDE SEQUENCE</scope>
    <source>
        <strain evidence="4">CBA3104</strain>
    </source>
</reference>
<dbReference type="Pfam" id="PF17678">
    <property type="entry name" value="Glyco_hydro_92N"/>
    <property type="match status" value="1"/>
</dbReference>
<dbReference type="Gene3D" id="2.70.98.10">
    <property type="match status" value="1"/>
</dbReference>